<accession>A0A371YJS5</accession>
<dbReference type="InterPro" id="IPR016181">
    <property type="entry name" value="Acyl_CoA_acyltransferase"/>
</dbReference>
<protein>
    <submittedName>
        <fullName evidence="4">GNAT family N-acetyltransferase</fullName>
        <ecNumber evidence="3">2.3.-.-</ecNumber>
    </submittedName>
</protein>
<reference evidence="4 5" key="2">
    <citation type="submission" date="2018-08" db="EMBL/GenBank/DDBJ databases">
        <title>The draft genome of Acinetobacter sichuanensis strain WCHAc060041.</title>
        <authorList>
            <person name="Qin J."/>
            <person name="Feng Y."/>
            <person name="Zong Z."/>
        </authorList>
    </citation>
    <scope>NUCLEOTIDE SEQUENCE [LARGE SCALE GENOMIC DNA]</scope>
    <source>
        <strain evidence="4 5">WCHAc060041</strain>
    </source>
</reference>
<keyword evidence="1 4" id="KW-0808">Transferase</keyword>
<dbReference type="PANTHER" id="PTHR13947">
    <property type="entry name" value="GNAT FAMILY N-ACETYLTRANSFERASE"/>
    <property type="match status" value="1"/>
</dbReference>
<evidence type="ECO:0000256" key="1">
    <source>
        <dbReference type="ARBA" id="ARBA00022679"/>
    </source>
</evidence>
<dbReference type="OrthoDB" id="6703393at2"/>
<comment type="caution">
    <text evidence="4">The sequence shown here is derived from an EMBL/GenBank/DDBJ whole genome shotgun (WGS) entry which is preliminary data.</text>
</comment>
<evidence type="ECO:0000259" key="2">
    <source>
        <dbReference type="PROSITE" id="PS51186"/>
    </source>
</evidence>
<dbReference type="PANTHER" id="PTHR13947:SF37">
    <property type="entry name" value="LD18367P"/>
    <property type="match status" value="1"/>
</dbReference>
<reference evidence="3" key="1">
    <citation type="journal article" date="2014" name="Int. J. Syst. Evol. Microbiol.">
        <title>Complete genome of a new Firmicutes species belonging to the dominant human colonic microbiota ('Ruminococcus bicirculans') reveals two chromosomes and a selective capacity to utilize plant glucans.</title>
        <authorList>
            <consortium name="NISC Comparative Sequencing Program"/>
            <person name="Wegmann U."/>
            <person name="Louis P."/>
            <person name="Goesmann A."/>
            <person name="Henrissat B."/>
            <person name="Duncan S.H."/>
            <person name="Flint H.J."/>
        </authorList>
    </citation>
    <scope>NUCLEOTIDE SEQUENCE</scope>
    <source>
        <strain evidence="3">KCTC 62575</strain>
    </source>
</reference>
<dbReference type="SUPFAM" id="SSF55729">
    <property type="entry name" value="Acyl-CoA N-acyltransferases (Nat)"/>
    <property type="match status" value="1"/>
</dbReference>
<dbReference type="AlphaFoldDB" id="A0A371YJS5"/>
<reference evidence="6" key="3">
    <citation type="journal article" date="2019" name="Int. J. Syst. Evol. Microbiol.">
        <title>The Global Catalogue of Microorganisms (GCM) 10K type strain sequencing project: providing services to taxonomists for standard genome sequencing and annotation.</title>
        <authorList>
            <consortium name="The Broad Institute Genomics Platform"/>
            <consortium name="The Broad Institute Genome Sequencing Center for Infectious Disease"/>
            <person name="Wu L."/>
            <person name="Ma J."/>
        </authorList>
    </citation>
    <scope>NUCLEOTIDE SEQUENCE [LARGE SCALE GENOMIC DNA]</scope>
    <source>
        <strain evidence="6">KCTC 62575</strain>
    </source>
</reference>
<dbReference type="CDD" id="cd04301">
    <property type="entry name" value="NAT_SF"/>
    <property type="match status" value="1"/>
</dbReference>
<keyword evidence="3" id="KW-0012">Acyltransferase</keyword>
<dbReference type="EMBL" id="JBHRSF010000067">
    <property type="protein sequence ID" value="MFC2996373.1"/>
    <property type="molecule type" value="Genomic_DNA"/>
</dbReference>
<dbReference type="PROSITE" id="PS51186">
    <property type="entry name" value="GNAT"/>
    <property type="match status" value="1"/>
</dbReference>
<dbReference type="InterPro" id="IPR050769">
    <property type="entry name" value="NAT_camello-type"/>
</dbReference>
<dbReference type="Gene3D" id="3.40.630.30">
    <property type="match status" value="1"/>
</dbReference>
<reference evidence="3" key="4">
    <citation type="submission" date="2024-09" db="EMBL/GenBank/DDBJ databases">
        <authorList>
            <person name="Sun Q."/>
            <person name="Mori K."/>
        </authorList>
    </citation>
    <scope>NUCLEOTIDE SEQUENCE</scope>
    <source>
        <strain evidence="3">KCTC 62575</strain>
    </source>
</reference>
<evidence type="ECO:0000313" key="3">
    <source>
        <dbReference type="EMBL" id="MFC2996373.1"/>
    </source>
</evidence>
<dbReference type="Proteomes" id="UP000240957">
    <property type="component" value="Unassembled WGS sequence"/>
</dbReference>
<dbReference type="Proteomes" id="UP001595455">
    <property type="component" value="Unassembled WGS sequence"/>
</dbReference>
<dbReference type="Pfam" id="PF00583">
    <property type="entry name" value="Acetyltransf_1"/>
    <property type="match status" value="1"/>
</dbReference>
<gene>
    <name evidence="3" type="ORF">ACFODO_14075</name>
    <name evidence="4" type="ORF">C9E89_020220</name>
</gene>
<dbReference type="InterPro" id="IPR000182">
    <property type="entry name" value="GNAT_dom"/>
</dbReference>
<proteinExistence type="predicted"/>
<name>A0A371YJS5_9GAMM</name>
<evidence type="ECO:0000313" key="5">
    <source>
        <dbReference type="Proteomes" id="UP000240957"/>
    </source>
</evidence>
<dbReference type="GO" id="GO:0008080">
    <property type="term" value="F:N-acetyltransferase activity"/>
    <property type="evidence" value="ECO:0007669"/>
    <property type="project" value="InterPro"/>
</dbReference>
<dbReference type="EMBL" id="PYIX02000059">
    <property type="protein sequence ID" value="RFC81739.1"/>
    <property type="molecule type" value="Genomic_DNA"/>
</dbReference>
<evidence type="ECO:0000313" key="4">
    <source>
        <dbReference type="EMBL" id="RFC81739.1"/>
    </source>
</evidence>
<keyword evidence="6" id="KW-1185">Reference proteome</keyword>
<feature type="domain" description="N-acetyltransferase" evidence="2">
    <location>
        <begin position="3"/>
        <end position="163"/>
    </location>
</feature>
<evidence type="ECO:0000313" key="6">
    <source>
        <dbReference type="Proteomes" id="UP001595455"/>
    </source>
</evidence>
<sequence length="167" mass="19753">MSLVYQLLEPSDDKSAIAFALRSRQLLFPELYTAKIPKDIEHFAQYYMQSEQGCFIVVKDHDQIIGTVAYRAYDDRFDLDIPAKAVEVVKLFVLPEYRRQGIATKLCQMLFRHAQQRNILHLYLHTHPFLPAAEFFWQLQGFNTVHREQISTYDTIHMFKQLAFEHQ</sequence>
<dbReference type="RefSeq" id="WP_107010015.1">
    <property type="nucleotide sequence ID" value="NZ_JBHRSF010000067.1"/>
</dbReference>
<dbReference type="EC" id="2.3.-.-" evidence="3"/>
<organism evidence="4 5">
    <name type="scientific">Acinetobacter sichuanensis</name>
    <dbReference type="NCBI Taxonomy" id="2136183"/>
    <lineage>
        <taxon>Bacteria</taxon>
        <taxon>Pseudomonadati</taxon>
        <taxon>Pseudomonadota</taxon>
        <taxon>Gammaproteobacteria</taxon>
        <taxon>Moraxellales</taxon>
        <taxon>Moraxellaceae</taxon>
        <taxon>Acinetobacter</taxon>
    </lineage>
</organism>